<protein>
    <submittedName>
        <fullName evidence="2">Glycosyltransferase</fullName>
        <ecNumber evidence="2">2.4.-.-</ecNumber>
    </submittedName>
</protein>
<evidence type="ECO:0000259" key="1">
    <source>
        <dbReference type="Pfam" id="PF00535"/>
    </source>
</evidence>
<evidence type="ECO:0000313" key="3">
    <source>
        <dbReference type="Proteomes" id="UP000677244"/>
    </source>
</evidence>
<dbReference type="Pfam" id="PF00535">
    <property type="entry name" value="Glycos_transf_2"/>
    <property type="match status" value="1"/>
</dbReference>
<feature type="domain" description="Glycosyltransferase 2-like" evidence="1">
    <location>
        <begin position="10"/>
        <end position="172"/>
    </location>
</feature>
<dbReference type="InterPro" id="IPR029044">
    <property type="entry name" value="Nucleotide-diphossugar_trans"/>
</dbReference>
<keyword evidence="3" id="KW-1185">Reference proteome</keyword>
<proteinExistence type="predicted"/>
<keyword evidence="2" id="KW-0328">Glycosyltransferase</keyword>
<keyword evidence="2" id="KW-0808">Transferase</keyword>
<reference evidence="2 3" key="1">
    <citation type="submission" date="2021-03" db="EMBL/GenBank/DDBJ databases">
        <title>Assistant Professor.</title>
        <authorList>
            <person name="Huq M.A."/>
        </authorList>
    </citation>
    <scope>NUCLEOTIDE SEQUENCE [LARGE SCALE GENOMIC DNA]</scope>
    <source>
        <strain evidence="2 3">MAH-29</strain>
    </source>
</reference>
<name>A0ABS3YQS0_9BACT</name>
<dbReference type="EC" id="2.4.-.-" evidence="2"/>
<dbReference type="PANTHER" id="PTHR22916">
    <property type="entry name" value="GLYCOSYLTRANSFERASE"/>
    <property type="match status" value="1"/>
</dbReference>
<dbReference type="PANTHER" id="PTHR22916:SF3">
    <property type="entry name" value="UDP-GLCNAC:BETAGAL BETA-1,3-N-ACETYLGLUCOSAMINYLTRANSFERASE-LIKE PROTEIN 1"/>
    <property type="match status" value="1"/>
</dbReference>
<sequence length="290" mass="33460">MANKKLCVAVWMVTYNHAKYVEQAIESVVNQKANFDFKLFISDDNSKDGTNDICKALESKYPDKIELVVNENNIGPQANALNTYDRCFKSGAKYVALLEGDDYWSDEKKLQTQVDVLNANSKYVGCFHNTEERFESNSSRASFLYVNYPSATIVTFSDLSYRNLIPTCSILFRNNLFGDFPDWYKKLKMGDWPLHLLNAQFGDFWYIPKVMGVHRLHNESIWMLQDAERNIQFVIEAYDHMIGGFASKPQLADQLRIGKKVFVEAQRCPKQKPGFKKKIKSLMVRAIEKL</sequence>
<dbReference type="EMBL" id="JAGHKO010000001">
    <property type="protein sequence ID" value="MBO9200143.1"/>
    <property type="molecule type" value="Genomic_DNA"/>
</dbReference>
<accession>A0ABS3YQS0</accession>
<comment type="caution">
    <text evidence="2">The sequence shown here is derived from an EMBL/GenBank/DDBJ whole genome shotgun (WGS) entry which is preliminary data.</text>
</comment>
<dbReference type="Proteomes" id="UP000677244">
    <property type="component" value="Unassembled WGS sequence"/>
</dbReference>
<organism evidence="2 3">
    <name type="scientific">Niastella soli</name>
    <dbReference type="NCBI Taxonomy" id="2821487"/>
    <lineage>
        <taxon>Bacteria</taxon>
        <taxon>Pseudomonadati</taxon>
        <taxon>Bacteroidota</taxon>
        <taxon>Chitinophagia</taxon>
        <taxon>Chitinophagales</taxon>
        <taxon>Chitinophagaceae</taxon>
        <taxon>Niastella</taxon>
    </lineage>
</organism>
<dbReference type="SUPFAM" id="SSF53448">
    <property type="entry name" value="Nucleotide-diphospho-sugar transferases"/>
    <property type="match status" value="1"/>
</dbReference>
<gene>
    <name evidence="2" type="ORF">J7I42_07735</name>
</gene>
<dbReference type="GO" id="GO:0016757">
    <property type="term" value="F:glycosyltransferase activity"/>
    <property type="evidence" value="ECO:0007669"/>
    <property type="project" value="UniProtKB-KW"/>
</dbReference>
<dbReference type="RefSeq" id="WP_209138199.1">
    <property type="nucleotide sequence ID" value="NZ_JAGHKO010000001.1"/>
</dbReference>
<evidence type="ECO:0000313" key="2">
    <source>
        <dbReference type="EMBL" id="MBO9200143.1"/>
    </source>
</evidence>
<dbReference type="Gene3D" id="3.90.550.10">
    <property type="entry name" value="Spore Coat Polysaccharide Biosynthesis Protein SpsA, Chain A"/>
    <property type="match status" value="1"/>
</dbReference>
<dbReference type="InterPro" id="IPR001173">
    <property type="entry name" value="Glyco_trans_2-like"/>
</dbReference>